<dbReference type="PANTHER" id="PTHR35862:SF1">
    <property type="entry name" value="FELS-2 PROPHAGE PROTEIN"/>
    <property type="match status" value="1"/>
</dbReference>
<dbReference type="InterPro" id="IPR058531">
    <property type="entry name" value="Baseplate_J_M"/>
</dbReference>
<dbReference type="Proteomes" id="UP000019141">
    <property type="component" value="Unassembled WGS sequence"/>
</dbReference>
<evidence type="ECO:0000259" key="2">
    <source>
        <dbReference type="Pfam" id="PF26079"/>
    </source>
</evidence>
<sequence length="290" mass="31031">MSIINDKAIAQSIDPSQLAVPGVVETIDIERIAQEMLTDLRRLDPTFSATVESDPVYKLVQVAAYREGLLRQRINDAARAVMLAYARGTDLDHLAALLGVGRLEGEDDTDMRLRTQLALEGYSTAGPIGAYTFHGRSASPEVKDIDVASPSPGEVVITVLSVQGDGTPSPDLLGTVDAALNHDDVRPLTDQVTVRAPVVIPYQVEAALYMYEGPDTQTVLEEAYSRIESYVDAQHRLGHDIAISGLHAALHIPGAVQRVALLSPAADIVVAPDEVAFNTDITLSLGGTDE</sequence>
<geneLocation type="plasmid" evidence="3">
    <name>pTSY</name>
</geneLocation>
<dbReference type="InterPro" id="IPR058530">
    <property type="entry name" value="Baseplate_J-like_C"/>
</dbReference>
<evidence type="ECO:0000313" key="4">
    <source>
        <dbReference type="Proteomes" id="UP000019141"/>
    </source>
</evidence>
<organism evidence="3 4">
    <name type="scientific">Entotheonella factor</name>
    <dbReference type="NCBI Taxonomy" id="1429438"/>
    <lineage>
        <taxon>Bacteria</taxon>
        <taxon>Pseudomonadati</taxon>
        <taxon>Nitrospinota/Tectimicrobiota group</taxon>
        <taxon>Candidatus Tectimicrobiota</taxon>
        <taxon>Candidatus Entotheonellia</taxon>
        <taxon>Candidatus Entotheonellales</taxon>
        <taxon>Candidatus Entotheonellaceae</taxon>
        <taxon>Candidatus Entotheonella</taxon>
    </lineage>
</organism>
<dbReference type="Pfam" id="PF26079">
    <property type="entry name" value="Baseplate_J_C"/>
    <property type="match status" value="1"/>
</dbReference>
<accession>W4M1N3</accession>
<dbReference type="InterPro" id="IPR052726">
    <property type="entry name" value="Phage_Baseplate_Hub"/>
</dbReference>
<dbReference type="AlphaFoldDB" id="W4M1N3"/>
<proteinExistence type="predicted"/>
<keyword evidence="4" id="KW-1185">Reference proteome</keyword>
<gene>
    <name evidence="3" type="ORF">ETSY1_46790</name>
</gene>
<dbReference type="Pfam" id="PF26078">
    <property type="entry name" value="Baseplate_J_M"/>
    <property type="match status" value="1"/>
</dbReference>
<feature type="domain" description="Baseplate J-like central" evidence="1">
    <location>
        <begin position="123"/>
        <end position="196"/>
    </location>
</feature>
<protein>
    <submittedName>
        <fullName evidence="3">Uncharacterized protein</fullName>
    </submittedName>
</protein>
<comment type="caution">
    <text evidence="3">The sequence shown here is derived from an EMBL/GenBank/DDBJ whole genome shotgun (WGS) entry which is preliminary data.</text>
</comment>
<evidence type="ECO:0000259" key="1">
    <source>
        <dbReference type="Pfam" id="PF26078"/>
    </source>
</evidence>
<name>W4M1N3_ENTF1</name>
<dbReference type="PATRIC" id="fig|1429438.4.peg.132"/>
<dbReference type="HOGENOM" id="CLU_046415_0_0_7"/>
<feature type="domain" description="Baseplate J-like C-terminal" evidence="2">
    <location>
        <begin position="202"/>
        <end position="283"/>
    </location>
</feature>
<dbReference type="PIRSF" id="PIRSF020481">
    <property type="entry name" value="BAP"/>
    <property type="match status" value="1"/>
</dbReference>
<dbReference type="InterPro" id="IPR014507">
    <property type="entry name" value="Baseplate_assembly_J_pred"/>
</dbReference>
<dbReference type="PANTHER" id="PTHR35862">
    <property type="entry name" value="FELS-2 PROPHAGE PROTEIN"/>
    <property type="match status" value="1"/>
</dbReference>
<evidence type="ECO:0000313" key="3">
    <source>
        <dbReference type="EMBL" id="ETX03582.1"/>
    </source>
</evidence>
<reference evidence="3 4" key="1">
    <citation type="journal article" date="2014" name="Nature">
        <title>An environmental bacterial taxon with a large and distinct metabolic repertoire.</title>
        <authorList>
            <person name="Wilson M.C."/>
            <person name="Mori T."/>
            <person name="Ruckert C."/>
            <person name="Uria A.R."/>
            <person name="Helf M.J."/>
            <person name="Takada K."/>
            <person name="Gernert C."/>
            <person name="Steffens U.A."/>
            <person name="Heycke N."/>
            <person name="Schmitt S."/>
            <person name="Rinke C."/>
            <person name="Helfrich E.J."/>
            <person name="Brachmann A.O."/>
            <person name="Gurgui C."/>
            <person name="Wakimoto T."/>
            <person name="Kracht M."/>
            <person name="Crusemann M."/>
            <person name="Hentschel U."/>
            <person name="Abe I."/>
            <person name="Matsunaga S."/>
            <person name="Kalinowski J."/>
            <person name="Takeyama H."/>
            <person name="Piel J."/>
        </authorList>
    </citation>
    <scope>NUCLEOTIDE SEQUENCE [LARGE SCALE GENOMIC DNA]</scope>
    <source>
        <strain evidence="4">TSY1</strain>
        <plasmid evidence="3">pTSY</plasmid>
    </source>
</reference>
<dbReference type="EMBL" id="AZHW01000025">
    <property type="protein sequence ID" value="ETX03582.1"/>
    <property type="molecule type" value="Genomic_DNA"/>
</dbReference>
<keyword evidence="3" id="KW-0614">Plasmid</keyword>